<feature type="region of interest" description="Disordered" evidence="5">
    <location>
        <begin position="96"/>
        <end position="120"/>
    </location>
</feature>
<dbReference type="PROSITE" id="PS51192">
    <property type="entry name" value="HELICASE_ATP_BIND_1"/>
    <property type="match status" value="1"/>
</dbReference>
<evidence type="ECO:0000313" key="8">
    <source>
        <dbReference type="EMBL" id="GBE58537.1"/>
    </source>
</evidence>
<feature type="compositionally biased region" description="Polar residues" evidence="5">
    <location>
        <begin position="109"/>
        <end position="120"/>
    </location>
</feature>
<dbReference type="InterPro" id="IPR000330">
    <property type="entry name" value="SNF2_N"/>
</dbReference>
<dbReference type="SMART" id="SM00487">
    <property type="entry name" value="DEXDc"/>
    <property type="match status" value="1"/>
</dbReference>
<evidence type="ECO:0000256" key="3">
    <source>
        <dbReference type="ARBA" id="ARBA00022806"/>
    </source>
</evidence>
<evidence type="ECO:0000259" key="7">
    <source>
        <dbReference type="PROSITE" id="PS51194"/>
    </source>
</evidence>
<dbReference type="GO" id="GO:0004520">
    <property type="term" value="F:DNA endonuclease activity"/>
    <property type="evidence" value="ECO:0007669"/>
    <property type="project" value="TreeGrafter"/>
</dbReference>
<dbReference type="SUPFAM" id="SSF52540">
    <property type="entry name" value="P-loop containing nucleoside triphosphate hydrolases"/>
    <property type="match status" value="2"/>
</dbReference>
<dbReference type="Pfam" id="PF20600">
    <property type="entry name" value="ExoX-like_C"/>
    <property type="match status" value="1"/>
</dbReference>
<dbReference type="InterPro" id="IPR046768">
    <property type="entry name" value="ExoX-like_C"/>
</dbReference>
<evidence type="ECO:0000313" key="9">
    <source>
        <dbReference type="Proteomes" id="UP000236319"/>
    </source>
</evidence>
<dbReference type="Gene3D" id="3.40.50.300">
    <property type="entry name" value="P-loop containing nucleotide triphosphate hydrolases"/>
    <property type="match status" value="1"/>
</dbReference>
<gene>
    <name evidence="8" type="ORF">BOVATA_000300</name>
</gene>
<name>A0A2H6K6C0_9APIC</name>
<dbReference type="GO" id="GO:0016787">
    <property type="term" value="F:hydrolase activity"/>
    <property type="evidence" value="ECO:0007669"/>
    <property type="project" value="UniProtKB-KW"/>
</dbReference>
<feature type="compositionally biased region" description="Polar residues" evidence="5">
    <location>
        <begin position="215"/>
        <end position="225"/>
    </location>
</feature>
<dbReference type="PANTHER" id="PTHR45766:SF3">
    <property type="entry name" value="DNA ANNEALING HELICASE AND ENDONUCLEASE ZRANB3"/>
    <property type="match status" value="1"/>
</dbReference>
<dbReference type="GO" id="GO:0031297">
    <property type="term" value="P:replication fork processing"/>
    <property type="evidence" value="ECO:0007669"/>
    <property type="project" value="TreeGrafter"/>
</dbReference>
<evidence type="ECO:0000256" key="5">
    <source>
        <dbReference type="SAM" id="MobiDB-lite"/>
    </source>
</evidence>
<feature type="region of interest" description="Disordered" evidence="5">
    <location>
        <begin position="192"/>
        <end position="225"/>
    </location>
</feature>
<reference evidence="8 9" key="1">
    <citation type="journal article" date="2017" name="BMC Genomics">
        <title>Whole-genome assembly of Babesia ovata and comparative genomics between closely related pathogens.</title>
        <authorList>
            <person name="Yamagishi J."/>
            <person name="Asada M."/>
            <person name="Hakimi H."/>
            <person name="Tanaka T.Q."/>
            <person name="Sugimoto C."/>
            <person name="Kawazu S."/>
        </authorList>
    </citation>
    <scope>NUCLEOTIDE SEQUENCE [LARGE SCALE GENOMIC DNA]</scope>
    <source>
        <strain evidence="8 9">Miyake</strain>
    </source>
</reference>
<dbReference type="Proteomes" id="UP000236319">
    <property type="component" value="Unassembled WGS sequence"/>
</dbReference>
<dbReference type="VEuPathDB" id="PiroplasmaDB:BOVATA_000300"/>
<dbReference type="Pfam" id="PF00271">
    <property type="entry name" value="Helicase_C"/>
    <property type="match status" value="1"/>
</dbReference>
<proteinExistence type="predicted"/>
<dbReference type="InterPro" id="IPR049730">
    <property type="entry name" value="SNF2/RAD54-like_C"/>
</dbReference>
<dbReference type="InterPro" id="IPR038718">
    <property type="entry name" value="SNF2-like_sf"/>
</dbReference>
<dbReference type="InterPro" id="IPR014001">
    <property type="entry name" value="Helicase_ATP-bd"/>
</dbReference>
<keyword evidence="2" id="KW-0378">Hydrolase</keyword>
<organism evidence="8 9">
    <name type="scientific">Babesia ovata</name>
    <dbReference type="NCBI Taxonomy" id="189622"/>
    <lineage>
        <taxon>Eukaryota</taxon>
        <taxon>Sar</taxon>
        <taxon>Alveolata</taxon>
        <taxon>Apicomplexa</taxon>
        <taxon>Aconoidasida</taxon>
        <taxon>Piroplasmida</taxon>
        <taxon>Babesiidae</taxon>
        <taxon>Babesia</taxon>
    </lineage>
</organism>
<dbReference type="CDD" id="cd18793">
    <property type="entry name" value="SF2_C_SNF"/>
    <property type="match status" value="1"/>
</dbReference>
<keyword evidence="9" id="KW-1185">Reference proteome</keyword>
<comment type="caution">
    <text evidence="8">The sequence shown here is derived from an EMBL/GenBank/DDBJ whole genome shotgun (WGS) entry which is preliminary data.</text>
</comment>
<dbReference type="GeneID" id="39872307"/>
<dbReference type="CDD" id="cd18010">
    <property type="entry name" value="DEXHc_HARP_SMARCAL1"/>
    <property type="match status" value="1"/>
</dbReference>
<dbReference type="Gene3D" id="3.40.50.10810">
    <property type="entry name" value="Tandem AAA-ATPase domain"/>
    <property type="match status" value="1"/>
</dbReference>
<dbReference type="GO" id="GO:0006281">
    <property type="term" value="P:DNA repair"/>
    <property type="evidence" value="ECO:0007669"/>
    <property type="project" value="TreeGrafter"/>
</dbReference>
<feature type="compositionally biased region" description="Low complexity" evidence="5">
    <location>
        <begin position="291"/>
        <end position="309"/>
    </location>
</feature>
<keyword evidence="1" id="KW-0547">Nucleotide-binding</keyword>
<dbReference type="InterPro" id="IPR027417">
    <property type="entry name" value="P-loop_NTPase"/>
</dbReference>
<dbReference type="EMBL" id="BDSA01000001">
    <property type="protein sequence ID" value="GBE58537.1"/>
    <property type="molecule type" value="Genomic_DNA"/>
</dbReference>
<dbReference type="GO" id="GO:0043596">
    <property type="term" value="C:nuclear replication fork"/>
    <property type="evidence" value="ECO:0007669"/>
    <property type="project" value="TreeGrafter"/>
</dbReference>
<dbReference type="Pfam" id="PF00176">
    <property type="entry name" value="SNF2-rel_dom"/>
    <property type="match status" value="1"/>
</dbReference>
<keyword evidence="3" id="KW-0347">Helicase</keyword>
<dbReference type="PROSITE" id="PS51194">
    <property type="entry name" value="HELICASE_CTER"/>
    <property type="match status" value="1"/>
</dbReference>
<evidence type="ECO:0000256" key="2">
    <source>
        <dbReference type="ARBA" id="ARBA00022801"/>
    </source>
</evidence>
<keyword evidence="4" id="KW-0067">ATP-binding</keyword>
<dbReference type="OrthoDB" id="2801544at2759"/>
<dbReference type="SMART" id="SM00490">
    <property type="entry name" value="HELICc"/>
    <property type="match status" value="1"/>
</dbReference>
<evidence type="ECO:0000256" key="1">
    <source>
        <dbReference type="ARBA" id="ARBA00022741"/>
    </source>
</evidence>
<evidence type="ECO:0000256" key="4">
    <source>
        <dbReference type="ARBA" id="ARBA00022840"/>
    </source>
</evidence>
<dbReference type="PANTHER" id="PTHR45766">
    <property type="entry name" value="DNA ANNEALING HELICASE AND ENDONUCLEASE ZRANB3 FAMILY MEMBER"/>
    <property type="match status" value="1"/>
</dbReference>
<feature type="domain" description="Helicase C-terminal" evidence="7">
    <location>
        <begin position="738"/>
        <end position="886"/>
    </location>
</feature>
<sequence>MSENNLGSVVFAFGKYKGRTFEEVNRSDPSYGAWALQIESPTGQLLAFCNFLRSMDCDANPKESRGFGAYDDSGRNWKRSLDEAAGVASAVVDSRRPVMSNGRVPASPAASTPGSQDSNRVSLHSKALDNCLEAKWRRLTQKVEAAEDEDEPEWYQRRRNSATPRQDTASILDDDSMTLQRVLEAAVAARRQQLPVARRSPKNSSNALPKVKGNATPNTSTISSVFNGVVRQNDGANTQAPRRNSIPGQMTLDDMLIKSSPKVKSDTNIDSGIGGKEATSANTFGRLAADNATPSPTSNTTPQSNSSAQWNSSPGKQKLKLEGVVALVLHSEDEFTVAYQKMVKDMAVWSQMLPPPLFDFLRFVDNSLRVVKEGKTSYVLIKADKYDVVLKALKKELAGCQCPVDPIPDFILRTFPEFNRYSRTAKLPEKTQQALSGYLCDYTRKNMERVSDIIGTELYSQLKPFQREGVEFGIRRNGRVLIGDEMGLGKTLQALAISAFYCTDWPLLIVCPSSLRFQWRDQCVRWLPHLIKEHEVCTVKSGKTAIPDYTKVVIISYDLYALNEHFRHGFRVVICDESHYIKNKQAKRTRCLAPLLKETRRAILLSGTPTLNSPSELYEQISCIMPSFCSNSVFLERYCQKKLNWYTKRIVYAGSQHTSELHLFLVKTVMIRRLKEHVLHELPPKLRSKVPIELPKTFLKDCKRILAAMPKHADDDTENFSSMQEMFKMTGEAKAKGVCEYVVHMLRSEVKFIVFAHHIFLMDAIEDTLREQKCNYIRIDGSTPHNKREQNVHKFQNDKSCTLALLSMTACGVGLNLTASSTVVFAELHWVPGLMIQAEDRAHRMGTKHRVINVHYLIAENSVEEMMWRVINRKWEGVTATLNGETSNLTLLKEAEKNRLAEEANQLKITEMLK</sequence>
<dbReference type="RefSeq" id="XP_028864780.1">
    <property type="nucleotide sequence ID" value="XM_029008947.1"/>
</dbReference>
<dbReference type="GO" id="GO:0004386">
    <property type="term" value="F:helicase activity"/>
    <property type="evidence" value="ECO:0007669"/>
    <property type="project" value="UniProtKB-KW"/>
</dbReference>
<dbReference type="InterPro" id="IPR001650">
    <property type="entry name" value="Helicase_C-like"/>
</dbReference>
<feature type="domain" description="Helicase ATP-binding" evidence="6">
    <location>
        <begin position="471"/>
        <end position="627"/>
    </location>
</feature>
<feature type="region of interest" description="Disordered" evidence="5">
    <location>
        <begin position="143"/>
        <end position="173"/>
    </location>
</feature>
<accession>A0A2H6K6C0</accession>
<evidence type="ECO:0000259" key="6">
    <source>
        <dbReference type="PROSITE" id="PS51192"/>
    </source>
</evidence>
<protein>
    <submittedName>
        <fullName evidence="8">Uncharacterized protein</fullName>
    </submittedName>
</protein>
<feature type="region of interest" description="Disordered" evidence="5">
    <location>
        <begin position="258"/>
        <end position="315"/>
    </location>
</feature>
<dbReference type="AlphaFoldDB" id="A0A2H6K6C0"/>
<dbReference type="GO" id="GO:0005524">
    <property type="term" value="F:ATP binding"/>
    <property type="evidence" value="ECO:0007669"/>
    <property type="project" value="UniProtKB-KW"/>
</dbReference>